<keyword evidence="1" id="KW-0472">Membrane</keyword>
<reference evidence="2" key="1">
    <citation type="submission" date="2020-11" db="EMBL/GenBank/DDBJ databases">
        <authorList>
            <person name="Konstantinou D."/>
            <person name="Gkelis S."/>
            <person name="Popin R."/>
            <person name="Fewer D."/>
            <person name="Sivonen K."/>
        </authorList>
    </citation>
    <scope>NUCLEOTIDE SEQUENCE</scope>
    <source>
        <strain evidence="2">TAU-MAC 1115</strain>
    </source>
</reference>
<dbReference type="Proteomes" id="UP000717364">
    <property type="component" value="Unassembled WGS sequence"/>
</dbReference>
<dbReference type="AlphaFoldDB" id="A0A947GEJ4"/>
<keyword evidence="1" id="KW-1133">Transmembrane helix</keyword>
<evidence type="ECO:0008006" key="4">
    <source>
        <dbReference type="Google" id="ProtNLM"/>
    </source>
</evidence>
<sequence length="289" mass="31827">MQIVKQTSSELSLRNQPSRLSKGFIGLWALLFSGIPLVIMGAWIYNLGVTQLSCQRVEPSQVMCDRTQTRLLGFMPGPTSTFDQVTAATMKTSAGADSDGVRTVDHWVVLQTSNGEATYIEDPIRINGRKGSPDEMQAITDQINEFLASDQASVSMQRDLRFRLGNSIFPLGFMGLFVLIGSTVVYFSFRSEELVFDKNTRQFRCSRQTLLGSKTWQCPLNEIQDVIVDVQIDSDGDPTYALKLIPQQGKRALIPGSKSHVEAACNTIRNFLQSSSPIGLEGYAGSAQA</sequence>
<feature type="transmembrane region" description="Helical" evidence="1">
    <location>
        <begin position="24"/>
        <end position="45"/>
    </location>
</feature>
<accession>A0A947GEJ4</accession>
<feature type="transmembrane region" description="Helical" evidence="1">
    <location>
        <begin position="168"/>
        <end position="189"/>
    </location>
</feature>
<evidence type="ECO:0000256" key="1">
    <source>
        <dbReference type="SAM" id="Phobius"/>
    </source>
</evidence>
<keyword evidence="3" id="KW-1185">Reference proteome</keyword>
<protein>
    <recommendedName>
        <fullName evidence="4">Transmembrane protein</fullName>
    </recommendedName>
</protein>
<organism evidence="2 3">
    <name type="scientific">Leptothoe spongobia TAU-MAC 1115</name>
    <dbReference type="NCBI Taxonomy" id="1967444"/>
    <lineage>
        <taxon>Bacteria</taxon>
        <taxon>Bacillati</taxon>
        <taxon>Cyanobacteriota</taxon>
        <taxon>Cyanophyceae</taxon>
        <taxon>Nodosilineales</taxon>
        <taxon>Cymatolegaceae</taxon>
        <taxon>Leptothoe</taxon>
        <taxon>Leptothoe spongobia</taxon>
    </lineage>
</organism>
<keyword evidence="1" id="KW-0812">Transmembrane</keyword>
<dbReference type="EMBL" id="JADOES010000001">
    <property type="protein sequence ID" value="MBT9313960.1"/>
    <property type="molecule type" value="Genomic_DNA"/>
</dbReference>
<dbReference type="RefSeq" id="WP_215607024.1">
    <property type="nucleotide sequence ID" value="NZ_JADOES010000001.1"/>
</dbReference>
<proteinExistence type="predicted"/>
<evidence type="ECO:0000313" key="2">
    <source>
        <dbReference type="EMBL" id="MBT9313960.1"/>
    </source>
</evidence>
<comment type="caution">
    <text evidence="2">The sequence shown here is derived from an EMBL/GenBank/DDBJ whole genome shotgun (WGS) entry which is preliminary data.</text>
</comment>
<name>A0A947GEJ4_9CYAN</name>
<gene>
    <name evidence="2" type="ORF">IXB50_00790</name>
</gene>
<evidence type="ECO:0000313" key="3">
    <source>
        <dbReference type="Proteomes" id="UP000717364"/>
    </source>
</evidence>
<reference evidence="2" key="2">
    <citation type="journal article" date="2021" name="Mar. Drugs">
        <title>Genome Reduction and Secondary Metabolism of the Marine Sponge-Associated Cyanobacterium Leptothoe.</title>
        <authorList>
            <person name="Konstantinou D."/>
            <person name="Popin R.V."/>
            <person name="Fewer D.P."/>
            <person name="Sivonen K."/>
            <person name="Gkelis S."/>
        </authorList>
    </citation>
    <scope>NUCLEOTIDE SEQUENCE</scope>
    <source>
        <strain evidence="2">TAU-MAC 1115</strain>
    </source>
</reference>